<reference evidence="7 8" key="1">
    <citation type="submission" date="2024-09" db="EMBL/GenBank/DDBJ databases">
        <title>Floridaenema gen nov. (Aerosakkonemataceae, Aerosakkonematales ord. nov., Cyanobacteria) from benthic tropical and subtropical fresh waters, with the description of four new species.</title>
        <authorList>
            <person name="Moretto J.A."/>
            <person name="Berthold D.E."/>
            <person name="Lefler F.W."/>
            <person name="Huang I.-S."/>
            <person name="Laughinghouse H. IV."/>
        </authorList>
    </citation>
    <scope>NUCLEOTIDE SEQUENCE [LARGE SCALE GENOMIC DNA]</scope>
    <source>
        <strain evidence="7 8">BLCC-F154</strain>
    </source>
</reference>
<evidence type="ECO:0000313" key="7">
    <source>
        <dbReference type="EMBL" id="MFB2936372.1"/>
    </source>
</evidence>
<dbReference type="EMBL" id="JBHFNS010000057">
    <property type="protein sequence ID" value="MFB2936372.1"/>
    <property type="molecule type" value="Genomic_DNA"/>
</dbReference>
<comment type="subcellular location">
    <subcellularLocation>
        <location evidence="1">Cell inner membrane</location>
    </subcellularLocation>
</comment>
<dbReference type="InterPro" id="IPR044527">
    <property type="entry name" value="NrtA/CpmA_ABC-bd_dom"/>
</dbReference>
<dbReference type="SUPFAM" id="SSF53850">
    <property type="entry name" value="Periplasmic binding protein-like II"/>
    <property type="match status" value="1"/>
</dbReference>
<keyword evidence="4" id="KW-0997">Cell inner membrane</keyword>
<evidence type="ECO:0000256" key="3">
    <source>
        <dbReference type="ARBA" id="ARBA00022475"/>
    </source>
</evidence>
<name>A0ABV4YCA5_9CYAN</name>
<keyword evidence="5" id="KW-0406">Ion transport</keyword>
<gene>
    <name evidence="7" type="ORF">ACE1B6_14070</name>
</gene>
<keyword evidence="3" id="KW-1003">Cell membrane</keyword>
<keyword evidence="8" id="KW-1185">Reference proteome</keyword>
<organism evidence="7 8">
    <name type="scientific">Floridaenema fluviatile BLCC-F154</name>
    <dbReference type="NCBI Taxonomy" id="3153640"/>
    <lineage>
        <taxon>Bacteria</taxon>
        <taxon>Bacillati</taxon>
        <taxon>Cyanobacteriota</taxon>
        <taxon>Cyanophyceae</taxon>
        <taxon>Oscillatoriophycideae</taxon>
        <taxon>Aerosakkonematales</taxon>
        <taxon>Aerosakkonemataceae</taxon>
        <taxon>Floridanema</taxon>
        <taxon>Floridanema fluviatile</taxon>
    </lineage>
</organism>
<dbReference type="Pfam" id="PF13379">
    <property type="entry name" value="NMT1_2"/>
    <property type="match status" value="1"/>
</dbReference>
<dbReference type="RefSeq" id="WP_413257865.1">
    <property type="nucleotide sequence ID" value="NZ_JBHFNS010000057.1"/>
</dbReference>
<dbReference type="Gene3D" id="3.40.190.10">
    <property type="entry name" value="Periplasmic binding protein-like II"/>
    <property type="match status" value="2"/>
</dbReference>
<evidence type="ECO:0000256" key="1">
    <source>
        <dbReference type="ARBA" id="ARBA00004533"/>
    </source>
</evidence>
<dbReference type="Proteomes" id="UP001576776">
    <property type="component" value="Unassembled WGS sequence"/>
</dbReference>
<sequence length="514" mass="57767">MKSIYNSKPLIKCSQCGKFHLPINHQVFSDFPIDPLELVNDYIQMGVIKANSLKVAEQITQQDMIIALDRTSLTQGKISQLAKDLIAQAGGIDAILSAAFGGKSKELLQDTMQHQAFSRRRFLQQVLIGAALVTLANCTPAPEITNEAETATTLEKKHLKIGFIPITCATPIIMSDPLGFYDKYGLKVELVKMNSWAQVRDSAIAGELDAYHTLSPMPIAMTLGLGSPAIPIKLASIENTNGNAITVAMKHKNKVKNPEDFKGFRIAIPFVYSMHNLLLRYYLATGKINPDKDVEVVTLPPAEMLDRLKTGLIDAMIVAEPFNQIAVQQKIGFIHLLTQELWSGHPCCAFAASDSWIKEHPSTFRAVNKAIIDGANYARNPNNRREIAKAIAKEKYLNTPEKILEEILTGDFEDGLGNSRHIPQRIDFDPYPWKSFSYWITSQLRRWKLLPSYHETDEAIADEVFMTGLARQLAKQLGQTPPTLIMRYEKLKYEWFDPTDPQKYLTQQIQKYGF</sequence>
<evidence type="ECO:0000313" key="8">
    <source>
        <dbReference type="Proteomes" id="UP001576776"/>
    </source>
</evidence>
<keyword evidence="2" id="KW-0813">Transport</keyword>
<dbReference type="PANTHER" id="PTHR30024">
    <property type="entry name" value="ALIPHATIC SULFONATES-BINDING PROTEIN-RELATED"/>
    <property type="match status" value="1"/>
</dbReference>
<accession>A0ABV4YCA5</accession>
<dbReference type="PANTHER" id="PTHR30024:SF43">
    <property type="entry name" value="BLL4572 PROTEIN"/>
    <property type="match status" value="1"/>
</dbReference>
<protein>
    <submittedName>
        <fullName evidence="7">ABC transporter substrate-binding protein</fullName>
    </submittedName>
</protein>
<evidence type="ECO:0000256" key="2">
    <source>
        <dbReference type="ARBA" id="ARBA00022448"/>
    </source>
</evidence>
<proteinExistence type="predicted"/>
<evidence type="ECO:0000256" key="4">
    <source>
        <dbReference type="ARBA" id="ARBA00022519"/>
    </source>
</evidence>
<comment type="caution">
    <text evidence="7">The sequence shown here is derived from an EMBL/GenBank/DDBJ whole genome shotgun (WGS) entry which is preliminary data.</text>
</comment>
<evidence type="ECO:0000256" key="5">
    <source>
        <dbReference type="ARBA" id="ARBA00023065"/>
    </source>
</evidence>
<keyword evidence="6" id="KW-0472">Membrane</keyword>
<dbReference type="CDD" id="cd13553">
    <property type="entry name" value="PBP2_NrtA_CpmA_like"/>
    <property type="match status" value="1"/>
</dbReference>
<evidence type="ECO:0000256" key="6">
    <source>
        <dbReference type="ARBA" id="ARBA00023136"/>
    </source>
</evidence>